<comment type="catalytic activity">
    <reaction evidence="1">
        <text>a 1,2-diacyl-sn-glycero-3-phospho-(1'-sn-glycero-3'-phosphate) + H2O = a 1,2-diacyl-sn-glycero-3-phospho-(1'-sn-glycerol) + phosphate</text>
        <dbReference type="Rhea" id="RHEA:33751"/>
        <dbReference type="ChEBI" id="CHEBI:15377"/>
        <dbReference type="ChEBI" id="CHEBI:43474"/>
        <dbReference type="ChEBI" id="CHEBI:60110"/>
        <dbReference type="ChEBI" id="CHEBI:64716"/>
        <dbReference type="EC" id="3.1.3.27"/>
    </reaction>
</comment>
<accession>A0ABM9NLE8</accession>
<dbReference type="RefSeq" id="WP_348757973.1">
    <property type="nucleotide sequence ID" value="NZ_OZ026884.1"/>
</dbReference>
<comment type="subcellular location">
    <subcellularLocation>
        <location evidence="1">Cell inner membrane</location>
        <topology evidence="1">Multi-pass membrane protein</topology>
    </subcellularLocation>
</comment>
<reference evidence="4 5" key="1">
    <citation type="submission" date="2024-04" db="EMBL/GenBank/DDBJ databases">
        <authorList>
            <person name="Cremers G."/>
        </authorList>
    </citation>
    <scope>NUCLEOTIDE SEQUENCE [LARGE SCALE GENOMIC DNA]</scope>
    <source>
        <strain evidence="4">MeCH1-AG</strain>
    </source>
</reference>
<dbReference type="Proteomes" id="UP001497493">
    <property type="component" value="Chromosome"/>
</dbReference>
<dbReference type="EMBL" id="OZ026884">
    <property type="protein sequence ID" value="CAL1241455.1"/>
    <property type="molecule type" value="Genomic_DNA"/>
</dbReference>
<gene>
    <name evidence="4" type="primary">pgpA</name>
    <name evidence="4" type="ORF">MECH1_V1_2679</name>
</gene>
<keyword evidence="1" id="KW-1003">Cell membrane</keyword>
<name>A0ABM9NLE8_9GAMM</name>
<keyword evidence="1" id="KW-1208">Phospholipid metabolism</keyword>
<protein>
    <recommendedName>
        <fullName evidence="1">Phosphatidylglycerophosphatase A</fullName>
        <ecNumber evidence="1">3.1.3.27</ecNumber>
    </recommendedName>
    <alternativeName>
        <fullName evidence="1">Phosphatidylglycerolphosphate phosphatase A</fullName>
    </alternativeName>
</protein>
<dbReference type="SUPFAM" id="SSF101307">
    <property type="entry name" value="YutG-like"/>
    <property type="match status" value="1"/>
</dbReference>
<comment type="pathway">
    <text evidence="1">Phospholipid metabolism; phosphatidylglycerol biosynthesis; phosphatidylglycerol from CDP-diacylglycerol: step 2/2.</text>
</comment>
<keyword evidence="1" id="KW-0443">Lipid metabolism</keyword>
<feature type="transmembrane region" description="Helical" evidence="2">
    <location>
        <begin position="103"/>
        <end position="126"/>
    </location>
</feature>
<keyword evidence="1 2" id="KW-0472">Membrane</keyword>
<keyword evidence="1 2" id="KW-0812">Transmembrane</keyword>
<keyword evidence="1" id="KW-0460">Magnesium</keyword>
<dbReference type="PIRSF" id="PIRSF006162">
    <property type="entry name" value="PgpA"/>
    <property type="match status" value="1"/>
</dbReference>
<feature type="transmembrane region" description="Helical" evidence="2">
    <location>
        <begin position="30"/>
        <end position="52"/>
    </location>
</feature>
<keyword evidence="1 4" id="KW-0378">Hydrolase</keyword>
<evidence type="ECO:0000313" key="4">
    <source>
        <dbReference type="EMBL" id="CAL1241455.1"/>
    </source>
</evidence>
<evidence type="ECO:0000313" key="5">
    <source>
        <dbReference type="Proteomes" id="UP001497493"/>
    </source>
</evidence>
<organism evidence="4 5">
    <name type="scientific">Candidatus Methylocalor cossyra</name>
    <dbReference type="NCBI Taxonomy" id="3108543"/>
    <lineage>
        <taxon>Bacteria</taxon>
        <taxon>Pseudomonadati</taxon>
        <taxon>Pseudomonadota</taxon>
        <taxon>Gammaproteobacteria</taxon>
        <taxon>Methylococcales</taxon>
        <taxon>Methylococcaceae</taxon>
        <taxon>Candidatus Methylocalor</taxon>
    </lineage>
</organism>
<proteinExistence type="predicted"/>
<dbReference type="InterPro" id="IPR036681">
    <property type="entry name" value="PgpA-like_sf"/>
</dbReference>
<evidence type="ECO:0000256" key="2">
    <source>
        <dbReference type="SAM" id="Phobius"/>
    </source>
</evidence>
<dbReference type="CDD" id="cd06971">
    <property type="entry name" value="PgpA"/>
    <property type="match status" value="1"/>
</dbReference>
<keyword evidence="2" id="KW-1133">Transmembrane helix</keyword>
<comment type="cofactor">
    <cofactor evidence="1">
        <name>Mg(2+)</name>
        <dbReference type="ChEBI" id="CHEBI:18420"/>
    </cofactor>
</comment>
<keyword evidence="1" id="KW-0595">Phospholipid degradation</keyword>
<feature type="domain" description="YutG/PgpA" evidence="3">
    <location>
        <begin position="31"/>
        <end position="168"/>
    </location>
</feature>
<keyword evidence="1" id="KW-0997">Cell inner membrane</keyword>
<evidence type="ECO:0000259" key="3">
    <source>
        <dbReference type="Pfam" id="PF04608"/>
    </source>
</evidence>
<keyword evidence="1" id="KW-0479">Metal-binding</keyword>
<sequence length="174" mass="18282">MSTSPDPGLAPDLLSRRPSFRWLVEDPRCLLAYGFGAGLAPVAPGTFGTLAAVPVYGLMSSLPLATYGALVAVLFLAGIPACRHAESRLGRRDPAGVVWDEMVGYWIAMALVPFSWNTAALGFLLFRLFDVLKPWPIGRLERALRGGLGIMLDDAVAGGLTAACLAALRAGGGL</sequence>
<dbReference type="PANTHER" id="PTHR36305:SF1">
    <property type="entry name" value="PHOSPHATIDYLGLYCEROPHOSPHATASE A"/>
    <property type="match status" value="1"/>
</dbReference>
<dbReference type="Pfam" id="PF04608">
    <property type="entry name" value="PgpA"/>
    <property type="match status" value="1"/>
</dbReference>
<dbReference type="EC" id="3.1.3.27" evidence="1"/>
<comment type="function">
    <text evidence="1">Lipid phosphatase which dephosphorylates phosphatidylglycerophosphate (PGP) to phosphatidylglycerol (PG).</text>
</comment>
<dbReference type="PANTHER" id="PTHR36305">
    <property type="entry name" value="PHOSPHATIDYLGLYCEROPHOSPHATASE A"/>
    <property type="match status" value="1"/>
</dbReference>
<dbReference type="GO" id="GO:0008962">
    <property type="term" value="F:phosphatidylglycerophosphatase activity"/>
    <property type="evidence" value="ECO:0007669"/>
    <property type="project" value="UniProtKB-EC"/>
</dbReference>
<keyword evidence="1" id="KW-0442">Lipid degradation</keyword>
<dbReference type="InterPro" id="IPR007686">
    <property type="entry name" value="YutG/PgpA"/>
</dbReference>
<feature type="transmembrane region" description="Helical" evidence="2">
    <location>
        <begin position="64"/>
        <end position="82"/>
    </location>
</feature>
<evidence type="ECO:0000256" key="1">
    <source>
        <dbReference type="PIRNR" id="PIRNR006162"/>
    </source>
</evidence>
<keyword evidence="5" id="KW-1185">Reference proteome</keyword>
<dbReference type="InterPro" id="IPR026037">
    <property type="entry name" value="PgpA"/>
</dbReference>